<dbReference type="Proteomes" id="UP001174691">
    <property type="component" value="Unassembled WGS sequence"/>
</dbReference>
<keyword evidence="1" id="KW-0677">Repeat</keyword>
<dbReference type="Pfam" id="PF01344">
    <property type="entry name" value="Kelch_1"/>
    <property type="match status" value="1"/>
</dbReference>
<feature type="region of interest" description="Disordered" evidence="3">
    <location>
        <begin position="227"/>
        <end position="254"/>
    </location>
</feature>
<gene>
    <name evidence="4" type="ORF">NKR19_g493</name>
</gene>
<evidence type="ECO:0000313" key="4">
    <source>
        <dbReference type="EMBL" id="KAJ9165310.1"/>
    </source>
</evidence>
<evidence type="ECO:0000256" key="1">
    <source>
        <dbReference type="ARBA" id="ARBA00022737"/>
    </source>
</evidence>
<dbReference type="EMBL" id="JANBVN010000004">
    <property type="protein sequence ID" value="KAJ9165310.1"/>
    <property type="molecule type" value="Genomic_DNA"/>
</dbReference>
<accession>A0AA38SDX4</accession>
<feature type="region of interest" description="Disordered" evidence="3">
    <location>
        <begin position="405"/>
        <end position="424"/>
    </location>
</feature>
<dbReference type="InterPro" id="IPR006652">
    <property type="entry name" value="Kelch_1"/>
</dbReference>
<proteinExistence type="predicted"/>
<keyword evidence="5" id="KW-1185">Reference proteome</keyword>
<dbReference type="Gene3D" id="2.120.10.80">
    <property type="entry name" value="Kelch-type beta propeller"/>
    <property type="match status" value="2"/>
</dbReference>
<evidence type="ECO:0000313" key="5">
    <source>
        <dbReference type="Proteomes" id="UP001174691"/>
    </source>
</evidence>
<feature type="region of interest" description="Disordered" evidence="3">
    <location>
        <begin position="501"/>
        <end position="523"/>
    </location>
</feature>
<keyword evidence="2" id="KW-0408">Iron</keyword>
<dbReference type="InterPro" id="IPR015915">
    <property type="entry name" value="Kelch-typ_b-propeller"/>
</dbReference>
<name>A0AA38SDX4_9PEZI</name>
<dbReference type="GO" id="GO:0019760">
    <property type="term" value="P:glucosinolate metabolic process"/>
    <property type="evidence" value="ECO:0007669"/>
    <property type="project" value="UniProtKB-ARBA"/>
</dbReference>
<dbReference type="PANTHER" id="PTHR47435:SF4">
    <property type="entry name" value="KELCH REPEAT PROTEIN (AFU_ORTHOLOGUE AFUA_5G12780)"/>
    <property type="match status" value="1"/>
</dbReference>
<feature type="compositionally biased region" description="Basic and acidic residues" evidence="3">
    <location>
        <begin position="137"/>
        <end position="147"/>
    </location>
</feature>
<evidence type="ECO:0000256" key="2">
    <source>
        <dbReference type="ARBA" id="ARBA00023004"/>
    </source>
</evidence>
<protein>
    <submittedName>
        <fullName evidence="4">Nitrile-specifier protein 2</fullName>
    </submittedName>
</protein>
<dbReference type="AlphaFoldDB" id="A0AA38SDX4"/>
<reference evidence="4" key="1">
    <citation type="submission" date="2022-07" db="EMBL/GenBank/DDBJ databases">
        <title>Fungi with potential for degradation of polypropylene.</title>
        <authorList>
            <person name="Gostincar C."/>
        </authorList>
    </citation>
    <scope>NUCLEOTIDE SEQUENCE</scope>
    <source>
        <strain evidence="4">EXF-13287</strain>
    </source>
</reference>
<sequence>MDSFNLTSLKRRTTDLLSSLHDSLPQSLPSLNKPHHQTLRGTWQRIPLPALPRSSHSLDVVAGTAYIFGGEAASPREPVDNSVHAVTLPSGGAGADYYSIPARADNTKKGLKLERREDNAEQGLEEVPLSPVQTRGGEGEEKKKEEAVLGDVPAARVGHATAVIGSRIFLFGGRGGKDFGEVVEEKGRVWVFDTKTHLWGFLDPVTVEGVEEGKAWPKGRSYHSAVGVNKPDTFGERKDKGKHPGGTTGGGIKPLSRAESWREWVIGDTEETGIPQRPVVGRIAAEATDEDEEGFGTFIIHGGCLADGSRESDTWAFDVRSRVWQELPSAPGKPRGGTALCVSKSRLYRFGGFNGEGEEGGQLDVLDLVVDTFDDQVTCGSEVTLTARGAWRSLVQFSGEEYTAEEEAKAPLAERTSPADSWPGPRSVASLEALNVGGGREYLVLMLGERDPSGAGHAAAGKFWDDVWVFQVPPQGMSAASLHDAVLQVVGKKTGEGKWTKVETRPWDDEDDASAGGPGPRGWVATAPMGELEENGIVLWGGLNGENKRLGDGWIFRLE</sequence>
<feature type="region of interest" description="Disordered" evidence="3">
    <location>
        <begin position="117"/>
        <end position="147"/>
    </location>
</feature>
<comment type="caution">
    <text evidence="4">The sequence shown here is derived from an EMBL/GenBank/DDBJ whole genome shotgun (WGS) entry which is preliminary data.</text>
</comment>
<evidence type="ECO:0000256" key="3">
    <source>
        <dbReference type="SAM" id="MobiDB-lite"/>
    </source>
</evidence>
<dbReference type="SUPFAM" id="SSF117281">
    <property type="entry name" value="Kelch motif"/>
    <property type="match status" value="1"/>
</dbReference>
<organism evidence="4 5">
    <name type="scientific">Coniochaeta hoffmannii</name>
    <dbReference type="NCBI Taxonomy" id="91930"/>
    <lineage>
        <taxon>Eukaryota</taxon>
        <taxon>Fungi</taxon>
        <taxon>Dikarya</taxon>
        <taxon>Ascomycota</taxon>
        <taxon>Pezizomycotina</taxon>
        <taxon>Sordariomycetes</taxon>
        <taxon>Sordariomycetidae</taxon>
        <taxon>Coniochaetales</taxon>
        <taxon>Coniochaetaceae</taxon>
        <taxon>Coniochaeta</taxon>
    </lineage>
</organism>
<dbReference type="PANTHER" id="PTHR47435">
    <property type="entry name" value="KELCH REPEAT PROTEIN (AFU_ORTHOLOGUE AFUA_5G12780)"/>
    <property type="match status" value="1"/>
</dbReference>